<dbReference type="AlphaFoldDB" id="I1IXP9"/>
<dbReference type="OrthoDB" id="719061at2759"/>
<evidence type="ECO:0000313" key="4">
    <source>
        <dbReference type="Proteomes" id="UP000008810"/>
    </source>
</evidence>
<dbReference type="OMA" id="MRLENKM"/>
<proteinExistence type="predicted"/>
<dbReference type="Gramene" id="KQJ82600">
    <property type="protein sequence ID" value="KQJ82600"/>
    <property type="gene ID" value="BRADI_5g09980v3"/>
</dbReference>
<evidence type="ECO:0000313" key="3">
    <source>
        <dbReference type="EnsemblPlants" id="KQJ82600"/>
    </source>
</evidence>
<protein>
    <recommendedName>
        <fullName evidence="5">No apical meristem-associated C-terminal domain-containing protein</fullName>
    </recommendedName>
</protein>
<dbReference type="GeneID" id="104585333"/>
<reference evidence="2" key="2">
    <citation type="submission" date="2017-06" db="EMBL/GenBank/DDBJ databases">
        <title>WGS assembly of Brachypodium distachyon.</title>
        <authorList>
            <consortium name="The International Brachypodium Initiative"/>
            <person name="Lucas S."/>
            <person name="Harmon-Smith M."/>
            <person name="Lail K."/>
            <person name="Tice H."/>
            <person name="Grimwood J."/>
            <person name="Bruce D."/>
            <person name="Barry K."/>
            <person name="Shu S."/>
            <person name="Lindquist E."/>
            <person name="Wang M."/>
            <person name="Pitluck S."/>
            <person name="Vogel J.P."/>
            <person name="Garvin D.F."/>
            <person name="Mockler T.C."/>
            <person name="Schmutz J."/>
            <person name="Rokhsar D."/>
            <person name="Bevan M.W."/>
        </authorList>
    </citation>
    <scope>NUCLEOTIDE SEQUENCE</scope>
    <source>
        <strain evidence="2">Bd21</strain>
    </source>
</reference>
<evidence type="ECO:0000313" key="2">
    <source>
        <dbReference type="EMBL" id="KQJ82600.1"/>
    </source>
</evidence>
<dbReference type="EnsemblPlants" id="KQJ82600">
    <property type="protein sequence ID" value="KQJ82600"/>
    <property type="gene ID" value="BRADI_5g09980v3"/>
</dbReference>
<reference evidence="2 3" key="1">
    <citation type="journal article" date="2010" name="Nature">
        <title>Genome sequencing and analysis of the model grass Brachypodium distachyon.</title>
        <authorList>
            <consortium name="International Brachypodium Initiative"/>
        </authorList>
    </citation>
    <scope>NUCLEOTIDE SEQUENCE [LARGE SCALE GENOMIC DNA]</scope>
    <source>
        <strain evidence="2">Bd21</strain>
        <strain evidence="3">cv. Bd21</strain>
    </source>
</reference>
<accession>I1IXP9</accession>
<keyword evidence="1" id="KW-0175">Coiled coil</keyword>
<reference evidence="3" key="3">
    <citation type="submission" date="2018-08" db="UniProtKB">
        <authorList>
            <consortium name="EnsemblPlants"/>
        </authorList>
    </citation>
    <scope>IDENTIFICATION</scope>
    <source>
        <strain evidence="3">cv. Bd21</strain>
    </source>
</reference>
<name>I1IXP9_BRADI</name>
<evidence type="ECO:0008006" key="5">
    <source>
        <dbReference type="Google" id="ProtNLM"/>
    </source>
</evidence>
<organism evidence="2">
    <name type="scientific">Brachypodium distachyon</name>
    <name type="common">Purple false brome</name>
    <name type="synonym">Trachynia distachya</name>
    <dbReference type="NCBI Taxonomy" id="15368"/>
    <lineage>
        <taxon>Eukaryota</taxon>
        <taxon>Viridiplantae</taxon>
        <taxon>Streptophyta</taxon>
        <taxon>Embryophyta</taxon>
        <taxon>Tracheophyta</taxon>
        <taxon>Spermatophyta</taxon>
        <taxon>Magnoliopsida</taxon>
        <taxon>Liliopsida</taxon>
        <taxon>Poales</taxon>
        <taxon>Poaceae</taxon>
        <taxon>BOP clade</taxon>
        <taxon>Pooideae</taxon>
        <taxon>Stipodae</taxon>
        <taxon>Brachypodieae</taxon>
        <taxon>Brachypodium</taxon>
    </lineage>
</organism>
<dbReference type="RefSeq" id="XP_010239902.1">
    <property type="nucleotide sequence ID" value="XM_010241600.3"/>
</dbReference>
<keyword evidence="4" id="KW-1185">Reference proteome</keyword>
<dbReference type="Proteomes" id="UP000008810">
    <property type="component" value="Chromosome 5"/>
</dbReference>
<feature type="coiled-coil region" evidence="1">
    <location>
        <begin position="102"/>
        <end position="129"/>
    </location>
</feature>
<evidence type="ECO:0000256" key="1">
    <source>
        <dbReference type="SAM" id="Coils"/>
    </source>
</evidence>
<dbReference type="EMBL" id="CM000884">
    <property type="protein sequence ID" value="KQJ82600.1"/>
    <property type="molecule type" value="Genomic_DNA"/>
</dbReference>
<gene>
    <name evidence="3" type="primary">LOC104585333</name>
    <name evidence="2" type="ORF">BRADI_5g09980v3</name>
</gene>
<sequence>MEANFGIAAKRLVSNDGSSTPRGTKKLRRHDGLIIDINKAPHCDDDNFTIPLASGKQKSAPPPPPSPHRLLLLKIKKQQRDISAKRVALKQQHCGWASANLKKDLELEKMRLENKMMKLDNELLEAQVKYKEEELGLHVKSKRI</sequence>
<dbReference type="HOGENOM" id="CLU_1799113_0_0_1"/>